<feature type="binding site" evidence="14">
    <location>
        <position position="388"/>
    </location>
    <ligand>
        <name>Ca(2+)</name>
        <dbReference type="ChEBI" id="CHEBI:29108"/>
        <label>5</label>
    </ligand>
</feature>
<dbReference type="PROSITE" id="PS00546">
    <property type="entry name" value="CYSTEINE_SWITCH"/>
    <property type="match status" value="1"/>
</dbReference>
<feature type="binding site" evidence="14">
    <location>
        <position position="160"/>
    </location>
    <ligand>
        <name>Ca(2+)</name>
        <dbReference type="ChEBI" id="CHEBI:29108"/>
        <label>2</label>
    </ligand>
</feature>
<feature type="binding site" evidence="14">
    <location>
        <position position="249"/>
    </location>
    <ligand>
        <name>Ca(2+)</name>
        <dbReference type="ChEBI" id="CHEBI:29108"/>
        <label>5</label>
    </ligand>
</feature>
<protein>
    <recommendedName>
        <fullName evidence="19">Peptidase metallopeptidase domain-containing protein</fullName>
    </recommendedName>
</protein>
<dbReference type="PIRSF" id="PIRSF001191">
    <property type="entry name" value="Peptidase_M10A_matrix"/>
    <property type="match status" value="1"/>
</dbReference>
<dbReference type="Pfam" id="PF00413">
    <property type="entry name" value="Peptidase_M10"/>
    <property type="match status" value="1"/>
</dbReference>
<evidence type="ECO:0000256" key="18">
    <source>
        <dbReference type="SAM" id="SignalP"/>
    </source>
</evidence>
<evidence type="ECO:0000256" key="13">
    <source>
        <dbReference type="PIRSR" id="PIRSR001191-2"/>
    </source>
</evidence>
<evidence type="ECO:0000256" key="7">
    <source>
        <dbReference type="ARBA" id="ARBA00022833"/>
    </source>
</evidence>
<reference evidence="20" key="1">
    <citation type="submission" date="2025-08" db="UniProtKB">
        <authorList>
            <consortium name="Ensembl"/>
        </authorList>
    </citation>
    <scope>IDENTIFICATION</scope>
</reference>
<keyword evidence="3 13" id="KW-0479">Metal-binding</keyword>
<evidence type="ECO:0000256" key="14">
    <source>
        <dbReference type="PIRSR" id="PIRSR621190-2"/>
    </source>
</evidence>
<organism evidence="20 21">
    <name type="scientific">Sus scrofa</name>
    <name type="common">Pig</name>
    <dbReference type="NCBI Taxonomy" id="9823"/>
    <lineage>
        <taxon>Eukaryota</taxon>
        <taxon>Metazoa</taxon>
        <taxon>Chordata</taxon>
        <taxon>Craniata</taxon>
        <taxon>Vertebrata</taxon>
        <taxon>Euteleostomi</taxon>
        <taxon>Mammalia</taxon>
        <taxon>Eutheria</taxon>
        <taxon>Laurasiatheria</taxon>
        <taxon>Artiodactyla</taxon>
        <taxon>Suina</taxon>
        <taxon>Suidae</taxon>
        <taxon>Sus</taxon>
    </lineage>
</organism>
<feature type="binding site" evidence="13">
    <location>
        <position position="188"/>
    </location>
    <ligand>
        <name>Zn(2+)</name>
        <dbReference type="ChEBI" id="CHEBI:29105"/>
        <label>2</label>
        <note>catalytic</note>
    </ligand>
</feature>
<feature type="binding site" evidence="14">
    <location>
        <position position="196"/>
    </location>
    <ligand>
        <name>Zn(2+)</name>
        <dbReference type="ChEBI" id="CHEBI:29105"/>
        <label>2</label>
        <note>catalytic</note>
    </ligand>
</feature>
<feature type="binding site" evidence="14">
    <location>
        <position position="386"/>
    </location>
    <ligand>
        <name>Ca(2+)</name>
        <dbReference type="ChEBI" id="CHEBI:29108"/>
        <label>4</label>
    </ligand>
</feature>
<feature type="active site" evidence="12">
    <location>
        <position position="179"/>
    </location>
</feature>
<dbReference type="InterPro" id="IPR021158">
    <property type="entry name" value="Pept_M10A_Zn_BS"/>
</dbReference>
<feature type="modified residue" description="Phosphotyrosine; by PKDCC" evidence="16">
    <location>
        <position position="322"/>
    </location>
</feature>
<keyword evidence="7 13" id="KW-0862">Zinc</keyword>
<dbReference type="CDD" id="cd00094">
    <property type="entry name" value="HX"/>
    <property type="match status" value="1"/>
</dbReference>
<evidence type="ECO:0000256" key="4">
    <source>
        <dbReference type="ARBA" id="ARBA00022729"/>
    </source>
</evidence>
<dbReference type="InterPro" id="IPR002477">
    <property type="entry name" value="Peptidoglycan-bd-like"/>
</dbReference>
<dbReference type="GO" id="GO:0031012">
    <property type="term" value="C:extracellular matrix"/>
    <property type="evidence" value="ECO:0007669"/>
    <property type="project" value="InterPro"/>
</dbReference>
<dbReference type="FunFam" id="2.110.10.10:FF:000002">
    <property type="entry name" value="Matrix metallopeptidase 3"/>
    <property type="match status" value="1"/>
</dbReference>
<feature type="binding site" evidence="14">
    <location>
        <position position="293"/>
    </location>
    <ligand>
        <name>Ca(2+)</name>
        <dbReference type="ChEBI" id="CHEBI:29108"/>
        <label>5</label>
    </ligand>
</feature>
<dbReference type="GO" id="GO:0006508">
    <property type="term" value="P:proteolysis"/>
    <property type="evidence" value="ECO:0007669"/>
    <property type="project" value="UniProtKB-KW"/>
</dbReference>
<dbReference type="InterPro" id="IPR018487">
    <property type="entry name" value="Hemopexin-like_repeat"/>
</dbReference>
<evidence type="ECO:0000256" key="10">
    <source>
        <dbReference type="ARBA" id="ARBA00023145"/>
    </source>
</evidence>
<dbReference type="PROSITE" id="PS51642">
    <property type="entry name" value="HEMOPEXIN_2"/>
    <property type="match status" value="4"/>
</dbReference>
<feature type="binding site" evidence="14">
    <location>
        <position position="247"/>
    </location>
    <ligand>
        <name>Ca(2+)</name>
        <dbReference type="ChEBI" id="CHEBI:29108"/>
        <label>4</label>
    </ligand>
</feature>
<sequence>MFSLKILLLLLLLHEQLSKGFPVPSESPEEKNAKIAQDYLEKFYQLPTYRSKYERRKSASEIVETLKEMQRFFGLNETGKLNNETLEMMRKPRCGVPDSGDFMLTPGNPKWKQTTLTYRIIKYTQQLPKTDVESIIAKALQLWSQASPLKFISTSEEEADIKIAFVQRDYNLFLVAAHEFGHSLGLSHSTDPGALMYPNYAFSEPSTYSLPQDDINGIQAIYGPSSNPVQPTGPTTPRACDPRLTFDAIATLRGEIIFFKDKYFWRRHPQLRRVELNFISLFWPSLRNGIQAAYEDSDKDLVFVFKGNKYWALSGYDIQQGYPKSISNYGFPSSVQAIDAAVSYRGKTYFFVNNQFWRYDDQRQSMDPGYPKSTASTFQGIESKIDAVFQQHHFFLFFSGPIYYAFDLNARRVTRIDRSNRWLNCRSE</sequence>
<evidence type="ECO:0000256" key="2">
    <source>
        <dbReference type="ARBA" id="ARBA00022670"/>
    </source>
</evidence>
<keyword evidence="2" id="KW-0645">Protease</keyword>
<evidence type="ECO:0000256" key="16">
    <source>
        <dbReference type="PIRSR" id="PIRSR621190-4"/>
    </source>
</evidence>
<dbReference type="SUPFAM" id="SSF47090">
    <property type="entry name" value="PGBD-like"/>
    <property type="match status" value="1"/>
</dbReference>
<feature type="signal peptide" evidence="18">
    <location>
        <begin position="1"/>
        <end position="20"/>
    </location>
</feature>
<feature type="disulfide bond" evidence="15">
    <location>
        <begin position="240"/>
        <end position="425"/>
    </location>
</feature>
<keyword evidence="10" id="KW-0865">Zymogen</keyword>
<comment type="similarity">
    <text evidence="1">Belongs to the peptidase M10A family.</text>
</comment>
<feature type="repeat" description="Hemopexin" evidence="17">
    <location>
        <begin position="237"/>
        <end position="286"/>
    </location>
</feature>
<accession>A0A8D1JAF6</accession>
<feature type="binding site" description="in inhibited form" evidence="14">
    <location>
        <position position="94"/>
    </location>
    <ligand>
        <name>Zn(2+)</name>
        <dbReference type="ChEBI" id="CHEBI:29105"/>
        <label>2</label>
        <note>catalytic</note>
    </ligand>
</feature>
<evidence type="ECO:0000259" key="19">
    <source>
        <dbReference type="SMART" id="SM00235"/>
    </source>
</evidence>
<dbReference type="InterPro" id="IPR001818">
    <property type="entry name" value="Pept_M10_metallopeptidase"/>
</dbReference>
<dbReference type="GO" id="GO:0008270">
    <property type="term" value="F:zinc ion binding"/>
    <property type="evidence" value="ECO:0007669"/>
    <property type="project" value="InterPro"/>
</dbReference>
<feature type="binding site" evidence="13">
    <location>
        <position position="178"/>
    </location>
    <ligand>
        <name>Zn(2+)</name>
        <dbReference type="ChEBI" id="CHEBI:29105"/>
        <label>2</label>
        <note>catalytic</note>
    </ligand>
</feature>
<dbReference type="CDD" id="cd04278">
    <property type="entry name" value="ZnMc_MMP"/>
    <property type="match status" value="1"/>
</dbReference>
<dbReference type="Proteomes" id="UP000694728">
    <property type="component" value="Unplaced"/>
</dbReference>
<feature type="repeat" description="Hemopexin" evidence="17">
    <location>
        <begin position="287"/>
        <end position="333"/>
    </location>
</feature>
<dbReference type="SMART" id="SM00120">
    <property type="entry name" value="HX"/>
    <property type="match status" value="4"/>
</dbReference>
<dbReference type="InterPro" id="IPR024079">
    <property type="entry name" value="MetalloPept_cat_dom_sf"/>
</dbReference>
<evidence type="ECO:0000256" key="3">
    <source>
        <dbReference type="ARBA" id="ARBA00022723"/>
    </source>
</evidence>
<dbReference type="AlphaFoldDB" id="A0A8D1JAF6"/>
<dbReference type="Pfam" id="PF00045">
    <property type="entry name" value="Hemopexin"/>
    <property type="match status" value="4"/>
</dbReference>
<feature type="repeat" description="Hemopexin" evidence="17">
    <location>
        <begin position="335"/>
        <end position="381"/>
    </location>
</feature>
<dbReference type="PRINTS" id="PR00138">
    <property type="entry name" value="MATRIXIN"/>
</dbReference>
<evidence type="ECO:0000256" key="8">
    <source>
        <dbReference type="ARBA" id="ARBA00022837"/>
    </source>
</evidence>
<evidence type="ECO:0000256" key="5">
    <source>
        <dbReference type="ARBA" id="ARBA00022737"/>
    </source>
</evidence>
<dbReference type="Pfam" id="PF01471">
    <property type="entry name" value="PG_binding_1"/>
    <property type="match status" value="1"/>
</dbReference>
<evidence type="ECO:0000256" key="9">
    <source>
        <dbReference type="ARBA" id="ARBA00023049"/>
    </source>
</evidence>
<evidence type="ECO:0000256" key="1">
    <source>
        <dbReference type="ARBA" id="ARBA00010370"/>
    </source>
</evidence>
<evidence type="ECO:0000256" key="15">
    <source>
        <dbReference type="PIRSR" id="PIRSR621190-3"/>
    </source>
</evidence>
<comment type="cofactor">
    <cofactor evidence="14">
        <name>Ca(2+)</name>
        <dbReference type="ChEBI" id="CHEBI:29108"/>
    </cofactor>
    <text evidence="14">Can bind about 5 Ca(2+) ions per subunit.</text>
</comment>
<dbReference type="InterPro" id="IPR021190">
    <property type="entry name" value="Pept_M10A"/>
</dbReference>
<keyword evidence="5" id="KW-0677">Repeat</keyword>
<dbReference type="SUPFAM" id="SSF50923">
    <property type="entry name" value="Hemopexin-like domain"/>
    <property type="match status" value="1"/>
</dbReference>
<dbReference type="InterPro" id="IPR036375">
    <property type="entry name" value="Hemopexin-like_dom_sf"/>
</dbReference>
<evidence type="ECO:0000313" key="20">
    <source>
        <dbReference type="Ensembl" id="ENSSSCP00045043114.1"/>
    </source>
</evidence>
<dbReference type="Gene3D" id="3.40.390.10">
    <property type="entry name" value="Collagenase (Catalytic Domain)"/>
    <property type="match status" value="2"/>
</dbReference>
<keyword evidence="8 14" id="KW-0106">Calcium</keyword>
<feature type="repeat" description="Hemopexin" evidence="17">
    <location>
        <begin position="382"/>
        <end position="425"/>
    </location>
</feature>
<proteinExistence type="inferred from homology"/>
<dbReference type="Ensembl" id="ENSSSCT00045061362.1">
    <property type="protein sequence ID" value="ENSSSCP00045043114.1"/>
    <property type="gene ID" value="ENSSSCG00045035722.1"/>
</dbReference>
<keyword evidence="9" id="KW-0482">Metalloprotease</keyword>
<dbReference type="PANTHER" id="PTHR10201">
    <property type="entry name" value="MATRIX METALLOPROTEINASE"/>
    <property type="match status" value="1"/>
</dbReference>
<evidence type="ECO:0000256" key="17">
    <source>
        <dbReference type="PROSITE-ProRule" id="PRU01011"/>
    </source>
</evidence>
<evidence type="ECO:0000313" key="21">
    <source>
        <dbReference type="Proteomes" id="UP000694728"/>
    </source>
</evidence>
<feature type="chain" id="PRO_5034008518" description="Peptidase metallopeptidase domain-containing protein" evidence="18">
    <location>
        <begin position="21"/>
        <end position="428"/>
    </location>
</feature>
<keyword evidence="4 18" id="KW-0732">Signal</keyword>
<evidence type="ECO:0000256" key="11">
    <source>
        <dbReference type="ARBA" id="ARBA00023157"/>
    </source>
</evidence>
<dbReference type="Gene3D" id="2.110.10.10">
    <property type="entry name" value="Hemopexin-like domain"/>
    <property type="match status" value="1"/>
</dbReference>
<dbReference type="InterPro" id="IPR033739">
    <property type="entry name" value="M10A_MMP"/>
</dbReference>
<dbReference type="PANTHER" id="PTHR10201:SF137">
    <property type="entry name" value="NEUTROPHIL COLLAGENASE"/>
    <property type="match status" value="1"/>
</dbReference>
<comment type="cofactor">
    <cofactor evidence="14">
        <name>Zn(2+)</name>
        <dbReference type="ChEBI" id="CHEBI:29105"/>
    </cofactor>
    <text evidence="14">Binds 2 Zn(2+) ions per subunit.</text>
</comment>
<dbReference type="InterPro" id="IPR006026">
    <property type="entry name" value="Peptidase_Metallo"/>
</dbReference>
<evidence type="ECO:0000256" key="6">
    <source>
        <dbReference type="ARBA" id="ARBA00022801"/>
    </source>
</evidence>
<dbReference type="SUPFAM" id="SSF55486">
    <property type="entry name" value="Metalloproteases ('zincins'), catalytic domain"/>
    <property type="match status" value="1"/>
</dbReference>
<name>A0A8D1JAF6_PIG</name>
<feature type="binding site" evidence="13">
    <location>
        <position position="182"/>
    </location>
    <ligand>
        <name>Zn(2+)</name>
        <dbReference type="ChEBI" id="CHEBI:29105"/>
        <label>2</label>
        <note>catalytic</note>
    </ligand>
</feature>
<dbReference type="GO" id="GO:0004222">
    <property type="term" value="F:metalloendopeptidase activity"/>
    <property type="evidence" value="ECO:0007669"/>
    <property type="project" value="InterPro"/>
</dbReference>
<feature type="domain" description="Peptidase metallopeptidase" evidence="19">
    <location>
        <begin position="107"/>
        <end position="224"/>
    </location>
</feature>
<dbReference type="SMART" id="SM00235">
    <property type="entry name" value="ZnMc"/>
    <property type="match status" value="1"/>
</dbReference>
<feature type="binding site" evidence="14">
    <location>
        <position position="341"/>
    </location>
    <ligand>
        <name>Ca(2+)</name>
        <dbReference type="ChEBI" id="CHEBI:29108"/>
        <label>5</label>
    </ligand>
</feature>
<dbReference type="InterPro" id="IPR000585">
    <property type="entry name" value="Hemopexin-like_dom"/>
</dbReference>
<keyword evidence="6" id="KW-0378">Hydrolase</keyword>
<evidence type="ECO:0000256" key="12">
    <source>
        <dbReference type="PIRSR" id="PIRSR001191-1"/>
    </source>
</evidence>
<keyword evidence="11 15" id="KW-1015">Disulfide bond</keyword>
<dbReference type="InterPro" id="IPR036365">
    <property type="entry name" value="PGBD-like_sf"/>
</dbReference>